<sequence>MVWWNAAWHRVADPFRHPLDGVQSLLNPIGTVADKLRVGLLRLKLSGMAIGDILTGPETSIMEALKEEGFSDSIIGKFFRPFLGGIFFDNELGTSSRLFNFVMKMLSSGSNTLPARGIGALSDNLAGQLPPECIRTGSHVTACSGAADGALPSVQLSSGEVVTARMGVVVASEGPVAGKLLGAVLDASPSKASPGVGTCCLYFRAPSPPPNTENILYLNGEGTGLVNNCCFPSTVSPEYAPKGETLASVSVVGTQDELKDEELEAGVRSQLSTWFGPKYVSTWKHIRTYRIPFCQPNQAPPTNFSRPVSLGSGLYVCGDHRDSATFDGALKSGRRAAEALLASK</sequence>
<dbReference type="Proteomes" id="UP000708148">
    <property type="component" value="Unassembled WGS sequence"/>
</dbReference>
<dbReference type="Pfam" id="PF01593">
    <property type="entry name" value="Amino_oxidase"/>
    <property type="match status" value="1"/>
</dbReference>
<evidence type="ECO:0000313" key="3">
    <source>
        <dbReference type="Proteomes" id="UP000708148"/>
    </source>
</evidence>
<evidence type="ECO:0000313" key="2">
    <source>
        <dbReference type="EMBL" id="CAD7697726.1"/>
    </source>
</evidence>
<name>A0A8S1IVK8_9CHLO</name>
<evidence type="ECO:0000259" key="1">
    <source>
        <dbReference type="Pfam" id="PF01593"/>
    </source>
</evidence>
<dbReference type="GO" id="GO:0016491">
    <property type="term" value="F:oxidoreductase activity"/>
    <property type="evidence" value="ECO:0007669"/>
    <property type="project" value="InterPro"/>
</dbReference>
<dbReference type="EMBL" id="CAJHUC010000704">
    <property type="protein sequence ID" value="CAD7697726.1"/>
    <property type="molecule type" value="Genomic_DNA"/>
</dbReference>
<dbReference type="Gene3D" id="3.90.660.20">
    <property type="entry name" value="Protoporphyrinogen oxidase, mitochondrial, domain 2"/>
    <property type="match status" value="1"/>
</dbReference>
<keyword evidence="3" id="KW-1185">Reference proteome</keyword>
<gene>
    <name evidence="2" type="ORF">OSTQU699_LOCUS3087</name>
</gene>
<dbReference type="AlphaFoldDB" id="A0A8S1IVK8"/>
<protein>
    <recommendedName>
        <fullName evidence="1">Amine oxidase domain-containing protein</fullName>
    </recommendedName>
</protein>
<dbReference type="InterPro" id="IPR002937">
    <property type="entry name" value="Amino_oxidase"/>
</dbReference>
<dbReference type="InterPro" id="IPR036188">
    <property type="entry name" value="FAD/NAD-bd_sf"/>
</dbReference>
<organism evidence="2 3">
    <name type="scientific">Ostreobium quekettii</name>
    <dbReference type="NCBI Taxonomy" id="121088"/>
    <lineage>
        <taxon>Eukaryota</taxon>
        <taxon>Viridiplantae</taxon>
        <taxon>Chlorophyta</taxon>
        <taxon>core chlorophytes</taxon>
        <taxon>Ulvophyceae</taxon>
        <taxon>TCBD clade</taxon>
        <taxon>Bryopsidales</taxon>
        <taxon>Ostreobineae</taxon>
        <taxon>Ostreobiaceae</taxon>
        <taxon>Ostreobium</taxon>
    </lineage>
</organism>
<dbReference type="SUPFAM" id="SSF51905">
    <property type="entry name" value="FAD/NAD(P)-binding domain"/>
    <property type="match status" value="1"/>
</dbReference>
<reference evidence="2" key="1">
    <citation type="submission" date="2020-12" db="EMBL/GenBank/DDBJ databases">
        <authorList>
            <person name="Iha C."/>
        </authorList>
    </citation>
    <scope>NUCLEOTIDE SEQUENCE</scope>
</reference>
<proteinExistence type="predicted"/>
<dbReference type="OrthoDB" id="5046242at2759"/>
<feature type="domain" description="Amine oxidase" evidence="1">
    <location>
        <begin position="25"/>
        <end position="341"/>
    </location>
</feature>
<dbReference type="Gene3D" id="3.50.50.60">
    <property type="entry name" value="FAD/NAD(P)-binding domain"/>
    <property type="match status" value="1"/>
</dbReference>
<comment type="caution">
    <text evidence="2">The sequence shown here is derived from an EMBL/GenBank/DDBJ whole genome shotgun (WGS) entry which is preliminary data.</text>
</comment>
<dbReference type="PANTHER" id="PTHR42841">
    <property type="entry name" value="AMINE OXIDASE"/>
    <property type="match status" value="1"/>
</dbReference>
<accession>A0A8S1IVK8</accession>